<dbReference type="EMBL" id="HACA01004566">
    <property type="protein sequence ID" value="CDW21927.1"/>
    <property type="molecule type" value="Transcribed_RNA"/>
</dbReference>
<reference evidence="1" key="1">
    <citation type="submission" date="2014-05" db="EMBL/GenBank/DDBJ databases">
        <authorList>
            <person name="Chronopoulou M."/>
        </authorList>
    </citation>
    <scope>NUCLEOTIDE SEQUENCE</scope>
    <source>
        <tissue evidence="1">Whole organism</tissue>
    </source>
</reference>
<proteinExistence type="predicted"/>
<dbReference type="AlphaFoldDB" id="A0A0K2T8N1"/>
<accession>A0A0K2T8N1</accession>
<organism evidence="1">
    <name type="scientific">Lepeophtheirus salmonis</name>
    <name type="common">Salmon louse</name>
    <name type="synonym">Caligus salmonis</name>
    <dbReference type="NCBI Taxonomy" id="72036"/>
    <lineage>
        <taxon>Eukaryota</taxon>
        <taxon>Metazoa</taxon>
        <taxon>Ecdysozoa</taxon>
        <taxon>Arthropoda</taxon>
        <taxon>Crustacea</taxon>
        <taxon>Multicrustacea</taxon>
        <taxon>Hexanauplia</taxon>
        <taxon>Copepoda</taxon>
        <taxon>Siphonostomatoida</taxon>
        <taxon>Caligidae</taxon>
        <taxon>Lepeophtheirus</taxon>
    </lineage>
</organism>
<evidence type="ECO:0000313" key="1">
    <source>
        <dbReference type="EMBL" id="CDW21927.1"/>
    </source>
</evidence>
<name>A0A0K2T8N1_LEPSM</name>
<sequence length="68" mass="8384">MRHYVRRISFNYKYYDCPLRSDQLSIYEMLFSIPCKSKYYVLLRSFPCLLMVKKNQKTYKLNPRTNNC</sequence>
<protein>
    <submittedName>
        <fullName evidence="1">Uncharacterized protein</fullName>
    </submittedName>
</protein>